<dbReference type="RefSeq" id="WP_148344513.1">
    <property type="nucleotide sequence ID" value="NZ_VSFG01000005.1"/>
</dbReference>
<gene>
    <name evidence="1" type="ORF">FXF69_24955</name>
</gene>
<reference evidence="1 2" key="1">
    <citation type="submission" date="2019-08" db="EMBL/GenBank/DDBJ databases">
        <title>Actinomadura sp. nov. CYP1-5 isolated from mountain soil.</title>
        <authorList>
            <person name="Songsumanus A."/>
            <person name="Kuncharoen N."/>
            <person name="Kudo T."/>
            <person name="Yuki M."/>
            <person name="Igarashi Y."/>
            <person name="Tanasupawat S."/>
        </authorList>
    </citation>
    <scope>NUCLEOTIDE SEQUENCE [LARGE SCALE GENOMIC DNA]</scope>
    <source>
        <strain evidence="1 2">JCM 14158</strain>
    </source>
</reference>
<dbReference type="STRING" id="1220554.GCA_001552135_07022"/>
<dbReference type="Proteomes" id="UP000323380">
    <property type="component" value="Unassembled WGS sequence"/>
</dbReference>
<dbReference type="AlphaFoldDB" id="A0A5D0NIK0"/>
<comment type="caution">
    <text evidence="1">The sequence shown here is derived from an EMBL/GenBank/DDBJ whole genome shotgun (WGS) entry which is preliminary data.</text>
</comment>
<proteinExistence type="predicted"/>
<name>A0A5D0NIK0_9ACTN</name>
<accession>A0A5D0NIK0</accession>
<evidence type="ECO:0000313" key="2">
    <source>
        <dbReference type="Proteomes" id="UP000323380"/>
    </source>
</evidence>
<protein>
    <submittedName>
        <fullName evidence="1">Uncharacterized protein</fullName>
    </submittedName>
</protein>
<sequence length="71" mass="8079">MIATVETPRPSQAEELRAEYGDRWDIWREVLPTGRHGDWLAETVPAAPEHAVLRASSIDELARLLREEDAQ</sequence>
<evidence type="ECO:0000313" key="1">
    <source>
        <dbReference type="EMBL" id="TYB44202.1"/>
    </source>
</evidence>
<keyword evidence="2" id="KW-1185">Reference proteome</keyword>
<organism evidence="1 2">
    <name type="scientific">Actinomadura chibensis</name>
    <dbReference type="NCBI Taxonomy" id="392828"/>
    <lineage>
        <taxon>Bacteria</taxon>
        <taxon>Bacillati</taxon>
        <taxon>Actinomycetota</taxon>
        <taxon>Actinomycetes</taxon>
        <taxon>Streptosporangiales</taxon>
        <taxon>Thermomonosporaceae</taxon>
        <taxon>Actinomadura</taxon>
    </lineage>
</organism>
<dbReference type="EMBL" id="VSFG01000005">
    <property type="protein sequence ID" value="TYB44202.1"/>
    <property type="molecule type" value="Genomic_DNA"/>
</dbReference>